<accession>A0A8H4W6L4</accession>
<feature type="region of interest" description="Disordered" evidence="5">
    <location>
        <begin position="711"/>
        <end position="736"/>
    </location>
</feature>
<evidence type="ECO:0000256" key="2">
    <source>
        <dbReference type="ARBA" id="ARBA00023015"/>
    </source>
</evidence>
<feature type="region of interest" description="Disordered" evidence="5">
    <location>
        <begin position="215"/>
        <end position="240"/>
    </location>
</feature>
<feature type="compositionally biased region" description="Polar residues" evidence="5">
    <location>
        <begin position="787"/>
        <end position="799"/>
    </location>
</feature>
<dbReference type="EMBL" id="JAAMPI010000248">
    <property type="protein sequence ID" value="KAF4633585.1"/>
    <property type="molecule type" value="Genomic_DNA"/>
</dbReference>
<sequence>MEVFAQSPDGSEKEAWGRWCAVYGNVDQKAETHTGLSVVVVVVVVVVGQRVSGEWQQSVSLRYSARPPQYNQLSRYYALARPPRSISLQLAIRGNPDHGVLFSRLEKLKDSGTSSRSVAQRELSSTLHRPQHDSQAPKAPCPSSNSHGPRRLPSSEQILTLTGYRRTRSLADRLTLHLLTLHWFTFHCPALSSSGAADAPNRPAKYRLRGPLSISSSPQFPDSPPGFQLGAALSHHTISPPRPSPHVAIPQFIIAVQPSAPQSRANSNPSPLPPSSTASNRLPSTLCNTSWVILSTAVIIIRPDPSTFIFPAVPSAEALRLDEQLRIFQRVASCTGAAGRSWQKQKSLPADIELLASFSSLRFTSCKAHPAIAAAGNFHNLQKWQGRIETSTCERPGHCPIMAGTGASSPFVKEEPEDPYFSNHNQRFMGGNQQGFGSQQYFGQSNSHSGSINPSDLMGGSNGVAIPNGAYGSTYQNNFSSQVPNTGASFQKGISTFADDELLDTISPMNDSHSNQAGIQGNGQDFGMDFDSFQGMYAGNNGTGSLSVDPNHINGYSNTPDGDPIQSPFVHNFNHAQFRHMQSPNFNNSLHSPASYSGSPLTDMPVGSADAARQRSRMQIGRKPSNTRSPLTPKAAAMASLNIGSSEGSSYPTAIRTSSHRHQKSLSGQWEPSSLTSGGYSGLSSPVTTMHPDQTLSSMLKTGSMPTKLNNGHQVGSAPQALQSQEMKRRRRRESHNLVERRRRDNINERIQELSHLVPLHRLEDEKVRKALQNNSPLSPTLAGLSQPPTSMSPPQATSGLAGPGARRATAGNITTGIPIEEKDKGPNKGDILNGAVSWTRDLMWMLHLKLQQQEELANMIQEMGAVFPFEETEDEKRMHTELMDAMVKNDGGKFMYSRAPGTGLRVPKHTDVKGDPMGGSTAGQNDSSLSPENPSTGGDGGQTGMGGPGQYWSGHNSGGSGAGSISFKEEDEYGMDLTQ</sequence>
<dbReference type="PANTHER" id="PTHR46117:SF3">
    <property type="entry name" value="FI24210P1"/>
    <property type="match status" value="1"/>
</dbReference>
<evidence type="ECO:0000256" key="3">
    <source>
        <dbReference type="ARBA" id="ARBA00023163"/>
    </source>
</evidence>
<feature type="compositionally biased region" description="Polar residues" evidence="5">
    <location>
        <begin position="583"/>
        <end position="600"/>
    </location>
</feature>
<evidence type="ECO:0000256" key="4">
    <source>
        <dbReference type="ARBA" id="ARBA00023242"/>
    </source>
</evidence>
<evidence type="ECO:0000313" key="7">
    <source>
        <dbReference type="EMBL" id="KAF4633585.1"/>
    </source>
</evidence>
<feature type="region of interest" description="Disordered" evidence="5">
    <location>
        <begin position="899"/>
        <end position="980"/>
    </location>
</feature>
<keyword evidence="3" id="KW-0804">Transcription</keyword>
<feature type="compositionally biased region" description="Gly residues" evidence="5">
    <location>
        <begin position="938"/>
        <end position="950"/>
    </location>
</feature>
<evidence type="ECO:0000256" key="1">
    <source>
        <dbReference type="ARBA" id="ARBA00004123"/>
    </source>
</evidence>
<feature type="region of interest" description="Disordered" evidence="5">
    <location>
        <begin position="583"/>
        <end position="691"/>
    </location>
</feature>
<protein>
    <recommendedName>
        <fullName evidence="6">BHLH domain-containing protein</fullName>
    </recommendedName>
</protein>
<evidence type="ECO:0000256" key="5">
    <source>
        <dbReference type="SAM" id="MobiDB-lite"/>
    </source>
</evidence>
<feature type="region of interest" description="Disordered" evidence="5">
    <location>
        <begin position="260"/>
        <end position="281"/>
    </location>
</feature>
<dbReference type="PANTHER" id="PTHR46117">
    <property type="entry name" value="FI24210P1"/>
    <property type="match status" value="1"/>
</dbReference>
<keyword evidence="4" id="KW-0539">Nucleus</keyword>
<feature type="compositionally biased region" description="Polar residues" evidence="5">
    <location>
        <begin position="642"/>
        <end position="657"/>
    </location>
</feature>
<feature type="compositionally biased region" description="Polar residues" evidence="5">
    <location>
        <begin position="923"/>
        <end position="937"/>
    </location>
</feature>
<dbReference type="Pfam" id="PF00010">
    <property type="entry name" value="HLH"/>
    <property type="match status" value="1"/>
</dbReference>
<comment type="caution">
    <text evidence="7">The sequence shown here is derived from an EMBL/GenBank/DDBJ whole genome shotgun (WGS) entry which is preliminary data.</text>
</comment>
<dbReference type="Proteomes" id="UP000566819">
    <property type="component" value="Unassembled WGS sequence"/>
</dbReference>
<dbReference type="InterPro" id="IPR036638">
    <property type="entry name" value="HLH_DNA-bd_sf"/>
</dbReference>
<reference evidence="7 8" key="1">
    <citation type="submission" date="2020-03" db="EMBL/GenBank/DDBJ databases">
        <title>Draft Genome Sequence of Cudoniella acicularis.</title>
        <authorList>
            <person name="Buettner E."/>
            <person name="Kellner H."/>
        </authorList>
    </citation>
    <scope>NUCLEOTIDE SEQUENCE [LARGE SCALE GENOMIC DNA]</scope>
    <source>
        <strain evidence="7 8">DSM 108380</strain>
    </source>
</reference>
<comment type="subcellular location">
    <subcellularLocation>
        <location evidence="1">Nucleus</location>
    </subcellularLocation>
</comment>
<feature type="domain" description="BHLH" evidence="6">
    <location>
        <begin position="731"/>
        <end position="843"/>
    </location>
</feature>
<feature type="compositionally biased region" description="Polar residues" evidence="5">
    <location>
        <begin position="112"/>
        <end position="128"/>
    </location>
</feature>
<gene>
    <name evidence="7" type="ORF">G7Y89_g4539</name>
</gene>
<feature type="region of interest" description="Disordered" evidence="5">
    <location>
        <begin position="112"/>
        <end position="156"/>
    </location>
</feature>
<dbReference type="InterPro" id="IPR051732">
    <property type="entry name" value="USF"/>
</dbReference>
<keyword evidence="8" id="KW-1185">Reference proteome</keyword>
<feature type="compositionally biased region" description="Low complexity" evidence="5">
    <location>
        <begin position="673"/>
        <end position="685"/>
    </location>
</feature>
<dbReference type="GO" id="GO:0000981">
    <property type="term" value="F:DNA-binding transcription factor activity, RNA polymerase II-specific"/>
    <property type="evidence" value="ECO:0007669"/>
    <property type="project" value="TreeGrafter"/>
</dbReference>
<evidence type="ECO:0000313" key="8">
    <source>
        <dbReference type="Proteomes" id="UP000566819"/>
    </source>
</evidence>
<evidence type="ECO:0000259" key="6">
    <source>
        <dbReference type="PROSITE" id="PS50888"/>
    </source>
</evidence>
<organism evidence="7 8">
    <name type="scientific">Cudoniella acicularis</name>
    <dbReference type="NCBI Taxonomy" id="354080"/>
    <lineage>
        <taxon>Eukaryota</taxon>
        <taxon>Fungi</taxon>
        <taxon>Dikarya</taxon>
        <taxon>Ascomycota</taxon>
        <taxon>Pezizomycotina</taxon>
        <taxon>Leotiomycetes</taxon>
        <taxon>Helotiales</taxon>
        <taxon>Tricladiaceae</taxon>
        <taxon>Cudoniella</taxon>
    </lineage>
</organism>
<dbReference type="PROSITE" id="PS50888">
    <property type="entry name" value="BHLH"/>
    <property type="match status" value="1"/>
</dbReference>
<keyword evidence="2" id="KW-0805">Transcription regulation</keyword>
<proteinExistence type="predicted"/>
<feature type="compositionally biased region" description="Acidic residues" evidence="5">
    <location>
        <begin position="970"/>
        <end position="980"/>
    </location>
</feature>
<feature type="compositionally biased region" description="Low complexity" evidence="5">
    <location>
        <begin position="263"/>
        <end position="280"/>
    </location>
</feature>
<name>A0A8H4W6L4_9HELO</name>
<dbReference type="CDD" id="cd11387">
    <property type="entry name" value="bHLHzip_USF_MITF"/>
    <property type="match status" value="1"/>
</dbReference>
<feature type="region of interest" description="Disordered" evidence="5">
    <location>
        <begin position="775"/>
        <end position="811"/>
    </location>
</feature>
<dbReference type="AlphaFoldDB" id="A0A8H4W6L4"/>
<dbReference type="GO" id="GO:0000978">
    <property type="term" value="F:RNA polymerase II cis-regulatory region sequence-specific DNA binding"/>
    <property type="evidence" value="ECO:0007669"/>
    <property type="project" value="TreeGrafter"/>
</dbReference>
<dbReference type="SMART" id="SM00353">
    <property type="entry name" value="HLH"/>
    <property type="match status" value="1"/>
</dbReference>
<dbReference type="InterPro" id="IPR011598">
    <property type="entry name" value="bHLH_dom"/>
</dbReference>
<dbReference type="GO" id="GO:0005634">
    <property type="term" value="C:nucleus"/>
    <property type="evidence" value="ECO:0007669"/>
    <property type="project" value="UniProtKB-SubCell"/>
</dbReference>
<dbReference type="OrthoDB" id="690068at2759"/>
<dbReference type="SUPFAM" id="SSF47459">
    <property type="entry name" value="HLH, helix-loop-helix DNA-binding domain"/>
    <property type="match status" value="1"/>
</dbReference>
<dbReference type="GO" id="GO:0046983">
    <property type="term" value="F:protein dimerization activity"/>
    <property type="evidence" value="ECO:0007669"/>
    <property type="project" value="InterPro"/>
</dbReference>
<dbReference type="Gene3D" id="4.10.280.10">
    <property type="entry name" value="Helix-loop-helix DNA-binding domain"/>
    <property type="match status" value="1"/>
</dbReference>